<feature type="domain" description="Ig-like" evidence="5">
    <location>
        <begin position="104"/>
        <end position="190"/>
    </location>
</feature>
<dbReference type="AlphaFoldDB" id="A0A5C6N458"/>
<feature type="transmembrane region" description="Helical" evidence="4">
    <location>
        <begin position="309"/>
        <end position="332"/>
    </location>
</feature>
<evidence type="ECO:0000313" key="6">
    <source>
        <dbReference type="EMBL" id="TWW60507.1"/>
    </source>
</evidence>
<dbReference type="Proteomes" id="UP000324091">
    <property type="component" value="Chromosome 5"/>
</dbReference>
<dbReference type="InterPro" id="IPR032675">
    <property type="entry name" value="LRR_dom_sf"/>
</dbReference>
<dbReference type="SUPFAM" id="SSF52058">
    <property type="entry name" value="L domain-like"/>
    <property type="match status" value="1"/>
</dbReference>
<feature type="compositionally biased region" description="Basic and acidic residues" evidence="3">
    <location>
        <begin position="376"/>
        <end position="385"/>
    </location>
</feature>
<feature type="region of interest" description="Disordered" evidence="3">
    <location>
        <begin position="353"/>
        <end position="402"/>
    </location>
</feature>
<dbReference type="InterPro" id="IPR013783">
    <property type="entry name" value="Ig-like_fold"/>
</dbReference>
<keyword evidence="4" id="KW-0472">Membrane</keyword>
<dbReference type="GO" id="GO:0007156">
    <property type="term" value="P:homophilic cell adhesion via plasma membrane adhesion molecules"/>
    <property type="evidence" value="ECO:0007669"/>
    <property type="project" value="TreeGrafter"/>
</dbReference>
<dbReference type="Gene3D" id="2.60.40.10">
    <property type="entry name" value="Immunoglobulins"/>
    <property type="match status" value="2"/>
</dbReference>
<keyword evidence="4" id="KW-0812">Transmembrane</keyword>
<dbReference type="PROSITE" id="PS50835">
    <property type="entry name" value="IG_LIKE"/>
    <property type="match status" value="1"/>
</dbReference>
<dbReference type="InterPro" id="IPR013098">
    <property type="entry name" value="Ig_I-set"/>
</dbReference>
<sequence length="402" mass="44487">MLLYIVNQISLSSINDKDLYYYKNLRNLTVINSRLTYVSKLAFENNIKLQYLFLSGNPLHCSCENMWIKLWLGEEADAQELRCIEDGGGRKLLSRLTLPNCEVPMATLSPSRVTLKEGENLDLSCTTSGEPAPDLIWSTALLSSYEITTSGQTSTLRLSNLSSLDHNSKISCTAENIVGEKGSSLLLDILFPPKITKLSDAISDHHWCIPFSVSGNPKPELQWLQNDRPVTEGAYIMTLIHDITDREYHGCLQLDNPTHLNNGNYTLIAKNKFGMDQKAVDAHFMLEPWGVTEPTYYGPPTMDPPEDGFALYVVVGIAAVAFTGFLLMLVILKFGGNSKFGIKETTTQIDPADSRGCGVVSANQQGGKNRGMQQGDGREQRKKTEFSSSSAATGRKKVDIKF</sequence>
<keyword evidence="6" id="KW-0675">Receptor</keyword>
<dbReference type="InterPro" id="IPR007110">
    <property type="entry name" value="Ig-like_dom"/>
</dbReference>
<reference evidence="6 7" key="1">
    <citation type="submission" date="2019-04" db="EMBL/GenBank/DDBJ databases">
        <title>Chromosome genome assembly for Takifugu flavidus.</title>
        <authorList>
            <person name="Xiao S."/>
        </authorList>
    </citation>
    <scope>NUCLEOTIDE SEQUENCE [LARGE SCALE GENOMIC DNA]</scope>
    <source>
        <strain evidence="6">HTHZ2018</strain>
        <tissue evidence="6">Muscle</tissue>
    </source>
</reference>
<keyword evidence="7" id="KW-1185">Reference proteome</keyword>
<dbReference type="SUPFAM" id="SSF48726">
    <property type="entry name" value="Immunoglobulin"/>
    <property type="match status" value="2"/>
</dbReference>
<accession>A0A5C6N458</accession>
<dbReference type="EMBL" id="RHFK02000018">
    <property type="protein sequence ID" value="TWW60507.1"/>
    <property type="molecule type" value="Genomic_DNA"/>
</dbReference>
<dbReference type="FunFam" id="2.60.40.10:FF:000239">
    <property type="entry name" value="BDNF/NT-3 growth factors receptor"/>
    <property type="match status" value="1"/>
</dbReference>
<dbReference type="PANTHER" id="PTHR45080">
    <property type="entry name" value="CONTACTIN 5"/>
    <property type="match status" value="1"/>
</dbReference>
<evidence type="ECO:0000313" key="7">
    <source>
        <dbReference type="Proteomes" id="UP000324091"/>
    </source>
</evidence>
<dbReference type="GO" id="GO:0005886">
    <property type="term" value="C:plasma membrane"/>
    <property type="evidence" value="ECO:0007669"/>
    <property type="project" value="TreeGrafter"/>
</dbReference>
<evidence type="ECO:0000256" key="3">
    <source>
        <dbReference type="SAM" id="MobiDB-lite"/>
    </source>
</evidence>
<comment type="caution">
    <text evidence="6">The sequence shown here is derived from an EMBL/GenBank/DDBJ whole genome shotgun (WGS) entry which is preliminary data.</text>
</comment>
<gene>
    <name evidence="6" type="ORF">D4764_05G0005970</name>
</gene>
<dbReference type="Pfam" id="PF07679">
    <property type="entry name" value="I-set"/>
    <property type="match status" value="2"/>
</dbReference>
<keyword evidence="1" id="KW-0732">Signal</keyword>
<keyword evidence="4" id="KW-1133">Transmembrane helix</keyword>
<protein>
    <submittedName>
        <fullName evidence="6">BDNF/NT-3 growth factors receptor</fullName>
    </submittedName>
</protein>
<dbReference type="Gene3D" id="3.80.10.10">
    <property type="entry name" value="Ribonuclease Inhibitor"/>
    <property type="match status" value="1"/>
</dbReference>
<organism evidence="6 7">
    <name type="scientific">Takifugu flavidus</name>
    <name type="common">sansaifugu</name>
    <dbReference type="NCBI Taxonomy" id="433684"/>
    <lineage>
        <taxon>Eukaryota</taxon>
        <taxon>Metazoa</taxon>
        <taxon>Chordata</taxon>
        <taxon>Craniata</taxon>
        <taxon>Vertebrata</taxon>
        <taxon>Euteleostomi</taxon>
        <taxon>Actinopterygii</taxon>
        <taxon>Neopterygii</taxon>
        <taxon>Teleostei</taxon>
        <taxon>Neoteleostei</taxon>
        <taxon>Acanthomorphata</taxon>
        <taxon>Eupercaria</taxon>
        <taxon>Tetraodontiformes</taxon>
        <taxon>Tetradontoidea</taxon>
        <taxon>Tetraodontidae</taxon>
        <taxon>Takifugu</taxon>
    </lineage>
</organism>
<evidence type="ECO:0000256" key="2">
    <source>
        <dbReference type="ARBA" id="ARBA00023157"/>
    </source>
</evidence>
<proteinExistence type="predicted"/>
<dbReference type="Pfam" id="PF16920">
    <property type="entry name" value="LRRCT_2"/>
    <property type="match status" value="1"/>
</dbReference>
<keyword evidence="2" id="KW-1015">Disulfide bond</keyword>
<dbReference type="InterPro" id="IPR050958">
    <property type="entry name" value="Cell_Adh-Cytoskel_Orgn"/>
</dbReference>
<dbReference type="InterPro" id="IPR031635">
    <property type="entry name" value="NTRK_LRRCT"/>
</dbReference>
<name>A0A5C6N458_9TELE</name>
<evidence type="ECO:0000259" key="5">
    <source>
        <dbReference type="PROSITE" id="PS50835"/>
    </source>
</evidence>
<dbReference type="InterPro" id="IPR036179">
    <property type="entry name" value="Ig-like_dom_sf"/>
</dbReference>
<dbReference type="PANTHER" id="PTHR45080:SF8">
    <property type="entry name" value="IG-LIKE DOMAIN-CONTAINING PROTEIN"/>
    <property type="match status" value="1"/>
</dbReference>
<evidence type="ECO:0000256" key="1">
    <source>
        <dbReference type="ARBA" id="ARBA00022729"/>
    </source>
</evidence>
<evidence type="ECO:0000256" key="4">
    <source>
        <dbReference type="SAM" id="Phobius"/>
    </source>
</evidence>